<proteinExistence type="predicted"/>
<reference evidence="1 2" key="1">
    <citation type="journal article" date="2018" name="Biotechnol. Adv.">
        <title>Improved genomic resources and new bioinformatic workflow for the carcinogenic parasite Clonorchis sinensis: Biotechnological implications.</title>
        <authorList>
            <person name="Wang D."/>
            <person name="Korhonen P.K."/>
            <person name="Gasser R.B."/>
            <person name="Young N.D."/>
        </authorList>
    </citation>
    <scope>NUCLEOTIDE SEQUENCE [LARGE SCALE GENOMIC DNA]</scope>
    <source>
        <strain evidence="1">Cs-k2</strain>
    </source>
</reference>
<dbReference type="Proteomes" id="UP000286415">
    <property type="component" value="Unassembled WGS sequence"/>
</dbReference>
<organism evidence="1 2">
    <name type="scientific">Clonorchis sinensis</name>
    <name type="common">Chinese liver fluke</name>
    <dbReference type="NCBI Taxonomy" id="79923"/>
    <lineage>
        <taxon>Eukaryota</taxon>
        <taxon>Metazoa</taxon>
        <taxon>Spiralia</taxon>
        <taxon>Lophotrochozoa</taxon>
        <taxon>Platyhelminthes</taxon>
        <taxon>Trematoda</taxon>
        <taxon>Digenea</taxon>
        <taxon>Opisthorchiida</taxon>
        <taxon>Opisthorchiata</taxon>
        <taxon>Opisthorchiidae</taxon>
        <taxon>Clonorchis</taxon>
    </lineage>
</organism>
<dbReference type="AlphaFoldDB" id="A0A3R7CAQ5"/>
<sequence length="297" mass="33219">MPFSRLILLFSPHEIFKQIMVVLHRSIGVEHLCYAVGDGVQRLERERTDRKVRGSNPASASRLPLSRLGQPGSIPAIVLPSGGMAARHRKDATAERNWRLSNYEYHLLRQVLLPIPVVLDDQLYTAGLLKPAGAGKRNCSIFGVFLSGVIGIKLPAPEKTGSLIQTLHRSLLRTGRQWYNTGIQFDKSGPTEVRGELAKCGDLVGSDVAALVNPPAISLVVILLDLKEFKRQLVEGWNVEWWMIIDEKTNQTAGTSMPPWLKREMALIFKIQLNNIKHERCSLDASEYFIHTNLICP</sequence>
<gene>
    <name evidence="1" type="ORF">CSKR_105269</name>
</gene>
<keyword evidence="2" id="KW-1185">Reference proteome</keyword>
<evidence type="ECO:0000313" key="1">
    <source>
        <dbReference type="EMBL" id="KAG5450978.1"/>
    </source>
</evidence>
<name>A0A3R7CAQ5_CLOSI</name>
<reference evidence="1 2" key="2">
    <citation type="journal article" date="2021" name="Genomics">
        <title>High-quality reference genome for Clonorchis sinensis.</title>
        <authorList>
            <person name="Young N.D."/>
            <person name="Stroehlein A.J."/>
            <person name="Kinkar L."/>
            <person name="Wang T."/>
            <person name="Sohn W.M."/>
            <person name="Chang B.C.H."/>
            <person name="Kaur P."/>
            <person name="Weisz D."/>
            <person name="Dudchenko O."/>
            <person name="Aiden E.L."/>
            <person name="Korhonen P.K."/>
            <person name="Gasser R.B."/>
        </authorList>
    </citation>
    <scope>NUCLEOTIDE SEQUENCE [LARGE SCALE GENOMIC DNA]</scope>
    <source>
        <strain evidence="1">Cs-k2</strain>
    </source>
</reference>
<comment type="caution">
    <text evidence="1">The sequence shown here is derived from an EMBL/GenBank/DDBJ whole genome shotgun (WGS) entry which is preliminary data.</text>
</comment>
<accession>A0A3R7CAQ5</accession>
<dbReference type="InParanoid" id="A0A3R7CAQ5"/>
<protein>
    <submittedName>
        <fullName evidence="1">Uncharacterized protein</fullName>
    </submittedName>
</protein>
<dbReference type="EMBL" id="NIRI02000042">
    <property type="protein sequence ID" value="KAG5450978.1"/>
    <property type="molecule type" value="Genomic_DNA"/>
</dbReference>
<evidence type="ECO:0000313" key="2">
    <source>
        <dbReference type="Proteomes" id="UP000286415"/>
    </source>
</evidence>